<dbReference type="EMBL" id="JAGGLM010000004">
    <property type="protein sequence ID" value="MBP2032442.1"/>
    <property type="molecule type" value="Genomic_DNA"/>
</dbReference>
<evidence type="ECO:0000313" key="2">
    <source>
        <dbReference type="Proteomes" id="UP001519307"/>
    </source>
</evidence>
<feature type="non-terminal residue" evidence="1">
    <location>
        <position position="116"/>
    </location>
</feature>
<protein>
    <recommendedName>
        <fullName evidence="3">Transposase</fullName>
    </recommendedName>
</protein>
<name>A0ABS4KQZ0_9CLOT</name>
<gene>
    <name evidence="1" type="ORF">J2Z42_001107</name>
</gene>
<organism evidence="1 2">
    <name type="scientific">Clostridium algifaecis</name>
    <dbReference type="NCBI Taxonomy" id="1472040"/>
    <lineage>
        <taxon>Bacteria</taxon>
        <taxon>Bacillati</taxon>
        <taxon>Bacillota</taxon>
        <taxon>Clostridia</taxon>
        <taxon>Eubacteriales</taxon>
        <taxon>Clostridiaceae</taxon>
        <taxon>Clostridium</taxon>
    </lineage>
</organism>
<dbReference type="RefSeq" id="WP_342589998.1">
    <property type="nucleotide sequence ID" value="NZ_JAGGLM010000004.1"/>
</dbReference>
<evidence type="ECO:0008006" key="3">
    <source>
        <dbReference type="Google" id="ProtNLM"/>
    </source>
</evidence>
<accession>A0ABS4KQZ0</accession>
<dbReference type="Proteomes" id="UP001519307">
    <property type="component" value="Unassembled WGS sequence"/>
</dbReference>
<reference evidence="1 2" key="1">
    <citation type="submission" date="2021-03" db="EMBL/GenBank/DDBJ databases">
        <title>Genomic Encyclopedia of Type Strains, Phase IV (KMG-IV): sequencing the most valuable type-strain genomes for metagenomic binning, comparative biology and taxonomic classification.</title>
        <authorList>
            <person name="Goeker M."/>
        </authorList>
    </citation>
    <scope>NUCLEOTIDE SEQUENCE [LARGE SCALE GENOMIC DNA]</scope>
    <source>
        <strain evidence="1 2">DSM 28783</strain>
    </source>
</reference>
<keyword evidence="2" id="KW-1185">Reference proteome</keyword>
<proteinExistence type="predicted"/>
<comment type="caution">
    <text evidence="1">The sequence shown here is derived from an EMBL/GenBank/DDBJ whole genome shotgun (WGS) entry which is preliminary data.</text>
</comment>
<sequence>MSKSYLKQLLTYINRVYDIGEKINTLKDKRIESPVKISTVTFCVLFSFMLQIRSFNRLEHWIEKNKFKKVLPKNTKMLRIDAVRRCLDNFDFDGLKNISKDIIKTTIKNKVFRNGT</sequence>
<evidence type="ECO:0000313" key="1">
    <source>
        <dbReference type="EMBL" id="MBP2032442.1"/>
    </source>
</evidence>